<evidence type="ECO:0000313" key="5">
    <source>
        <dbReference type="EMBL" id="MCS3920135.1"/>
    </source>
</evidence>
<dbReference type="EMBL" id="JANUCP010000004">
    <property type="protein sequence ID" value="MCS3920135.1"/>
    <property type="molecule type" value="Genomic_DNA"/>
</dbReference>
<dbReference type="Gene3D" id="3.40.630.10">
    <property type="entry name" value="Zn peptidases"/>
    <property type="match status" value="1"/>
</dbReference>
<sequence length="338" mass="37292">MRKGKKKSRQKVQLSRLSTNRVWSLVGLLALIVAASFWKGCGGTVSISVNAPTVHPAVSAFDKNRAFDLLVKQVEFGPRVPGSEASQQVQDFIAQKLKEAGATVLRQPFVVTYRGKTYQMANIIGVIKGRSERKVLLCAHYDTRPVADQDPNPSNRDKPIPGANDGASGVAVLLEIAQVLKSFKPPLTVVLVFFDGEDLGDVEDGGMFFGSKHFAQNLTVGGFNLRAEMGVLLDMVGDRDFASNDEWYSRRYAPQVIAGLLQAATQLGYQRYFFRPPTLAILDDHVPLNEIANIPTANIIDFDYPYWHTLQDTPDKCSPDTLAIVGKTVLQWLMNLKP</sequence>
<feature type="domain" description="Peptidase M28" evidence="4">
    <location>
        <begin position="122"/>
        <end position="332"/>
    </location>
</feature>
<keyword evidence="6" id="KW-1185">Reference proteome</keyword>
<feature type="transmembrane region" description="Helical" evidence="3">
    <location>
        <begin position="21"/>
        <end position="38"/>
    </location>
</feature>
<keyword evidence="2" id="KW-0012">Acyltransferase</keyword>
<organism evidence="5 6">
    <name type="scientific">Candidatus Fervidibacter sacchari</name>
    <dbReference type="NCBI Taxonomy" id="1448929"/>
    <lineage>
        <taxon>Bacteria</taxon>
        <taxon>Candidatus Fervidibacterota</taxon>
        <taxon>Candidatus Fervidibacter</taxon>
    </lineage>
</organism>
<proteinExistence type="predicted"/>
<evidence type="ECO:0000259" key="4">
    <source>
        <dbReference type="Pfam" id="PF04389"/>
    </source>
</evidence>
<evidence type="ECO:0000313" key="6">
    <source>
        <dbReference type="Proteomes" id="UP001204798"/>
    </source>
</evidence>
<comment type="caution">
    <text evidence="5">The sequence shown here is derived from an EMBL/GenBank/DDBJ whole genome shotgun (WGS) entry which is preliminary data.</text>
</comment>
<evidence type="ECO:0000256" key="1">
    <source>
        <dbReference type="ARBA" id="ARBA00022679"/>
    </source>
</evidence>
<keyword evidence="3" id="KW-1133">Transmembrane helix</keyword>
<dbReference type="PANTHER" id="PTHR12283:SF6">
    <property type="entry name" value="GLUTAMINYL-PEPTIDE CYCLOTRANSFERASE-RELATED"/>
    <property type="match status" value="1"/>
</dbReference>
<protein>
    <submittedName>
        <fullName evidence="5">Zn-dependent M28 family amino/carboxypeptidase</fullName>
    </submittedName>
</protein>
<dbReference type="InterPro" id="IPR040234">
    <property type="entry name" value="QC/QCL"/>
</dbReference>
<keyword evidence="3" id="KW-0472">Membrane</keyword>
<reference evidence="5 6" key="1">
    <citation type="submission" date="2022-08" db="EMBL/GenBank/DDBJ databases">
        <title>Bacterial and archaeal communities from various locations to study Microbial Dark Matter (Phase II).</title>
        <authorList>
            <person name="Stepanauskas R."/>
        </authorList>
    </citation>
    <scope>NUCLEOTIDE SEQUENCE [LARGE SCALE GENOMIC DNA]</scope>
    <source>
        <strain evidence="5 6">PD1</strain>
    </source>
</reference>
<keyword evidence="3" id="KW-0812">Transmembrane</keyword>
<dbReference type="InterPro" id="IPR007484">
    <property type="entry name" value="Peptidase_M28"/>
</dbReference>
<dbReference type="Pfam" id="PF04389">
    <property type="entry name" value="Peptidase_M28"/>
    <property type="match status" value="1"/>
</dbReference>
<evidence type="ECO:0000256" key="2">
    <source>
        <dbReference type="ARBA" id="ARBA00023315"/>
    </source>
</evidence>
<dbReference type="SUPFAM" id="SSF53187">
    <property type="entry name" value="Zn-dependent exopeptidases"/>
    <property type="match status" value="1"/>
</dbReference>
<name>A0ABT2EQA1_9BACT</name>
<gene>
    <name evidence="5" type="ORF">M2350_002552</name>
</gene>
<dbReference type="RefSeq" id="WP_259097885.1">
    <property type="nucleotide sequence ID" value="NZ_CP130454.1"/>
</dbReference>
<dbReference type="PANTHER" id="PTHR12283">
    <property type="entry name" value="GLUTAMINYL-PEPTIDE CYCLOTRANSFERASE"/>
    <property type="match status" value="1"/>
</dbReference>
<accession>A0ABT2EQA1</accession>
<evidence type="ECO:0000256" key="3">
    <source>
        <dbReference type="SAM" id="Phobius"/>
    </source>
</evidence>
<dbReference type="Proteomes" id="UP001204798">
    <property type="component" value="Unassembled WGS sequence"/>
</dbReference>
<keyword evidence="1" id="KW-0808">Transferase</keyword>